<dbReference type="GO" id="GO:0016788">
    <property type="term" value="F:hydrolase activity, acting on ester bonds"/>
    <property type="evidence" value="ECO:0007669"/>
    <property type="project" value="UniProtKB-UniRule"/>
</dbReference>
<comment type="subcellular location">
    <subcellularLocation>
        <location evidence="5">Cytoplasm</location>
    </subcellularLocation>
</comment>
<proteinExistence type="inferred from homology"/>
<keyword evidence="3 5" id="KW-0540">Nuclease</keyword>
<dbReference type="PANTHER" id="PTHR33317:SF4">
    <property type="entry name" value="POLYNUCLEOTIDYL TRANSFERASE, RIBONUCLEASE H-LIKE SUPERFAMILY PROTEIN"/>
    <property type="match status" value="1"/>
</dbReference>
<dbReference type="Pfam" id="PF03652">
    <property type="entry name" value="RuvX"/>
    <property type="match status" value="1"/>
</dbReference>
<organism evidence="7 8">
    <name type="scientific">Halodesulfovibrio marinisediminis DSM 17456</name>
    <dbReference type="NCBI Taxonomy" id="1121457"/>
    <lineage>
        <taxon>Bacteria</taxon>
        <taxon>Pseudomonadati</taxon>
        <taxon>Thermodesulfobacteriota</taxon>
        <taxon>Desulfovibrionia</taxon>
        <taxon>Desulfovibrionales</taxon>
        <taxon>Desulfovibrionaceae</taxon>
        <taxon>Halodesulfovibrio</taxon>
    </lineage>
</organism>
<evidence type="ECO:0000256" key="5">
    <source>
        <dbReference type="HAMAP-Rule" id="MF_00651"/>
    </source>
</evidence>
<dbReference type="SMART" id="SM00732">
    <property type="entry name" value="YqgFc"/>
    <property type="match status" value="1"/>
</dbReference>
<dbReference type="GO" id="GO:0000967">
    <property type="term" value="P:rRNA 5'-end processing"/>
    <property type="evidence" value="ECO:0007669"/>
    <property type="project" value="UniProtKB-UniRule"/>
</dbReference>
<dbReference type="EC" id="3.1.-.-" evidence="5"/>
<dbReference type="EMBL" id="FSRG01000004">
    <property type="protein sequence ID" value="SIN87968.1"/>
    <property type="molecule type" value="Genomic_DNA"/>
</dbReference>
<dbReference type="RefSeq" id="WP_074215845.1">
    <property type="nucleotide sequence ID" value="NZ_FSRG01000004.1"/>
</dbReference>
<comment type="similarity">
    <text evidence="5">Belongs to the YqgF HJR family.</text>
</comment>
<name>A0A1N6EY41_9BACT</name>
<reference evidence="8" key="1">
    <citation type="submission" date="2016-11" db="EMBL/GenBank/DDBJ databases">
        <authorList>
            <person name="Varghese N."/>
            <person name="Submissions S."/>
        </authorList>
    </citation>
    <scope>NUCLEOTIDE SEQUENCE [LARGE SCALE GENOMIC DNA]</scope>
    <source>
        <strain evidence="8">DSM 17456</strain>
    </source>
</reference>
<protein>
    <recommendedName>
        <fullName evidence="5">Putative pre-16S rRNA nuclease</fullName>
        <ecNumber evidence="5">3.1.-.-</ecNumber>
    </recommendedName>
</protein>
<keyword evidence="8" id="KW-1185">Reference proteome</keyword>
<dbReference type="CDD" id="cd16964">
    <property type="entry name" value="YqgF"/>
    <property type="match status" value="1"/>
</dbReference>
<keyword evidence="1 5" id="KW-0963">Cytoplasm</keyword>
<dbReference type="InterPro" id="IPR005227">
    <property type="entry name" value="YqgF"/>
</dbReference>
<dbReference type="GO" id="GO:0005829">
    <property type="term" value="C:cytosol"/>
    <property type="evidence" value="ECO:0007669"/>
    <property type="project" value="TreeGrafter"/>
</dbReference>
<evidence type="ECO:0000313" key="8">
    <source>
        <dbReference type="Proteomes" id="UP000184694"/>
    </source>
</evidence>
<dbReference type="OrthoDB" id="9796140at2"/>
<dbReference type="Gene3D" id="3.30.420.140">
    <property type="entry name" value="YqgF/RNase H-like domain"/>
    <property type="match status" value="1"/>
</dbReference>
<evidence type="ECO:0000256" key="4">
    <source>
        <dbReference type="ARBA" id="ARBA00022801"/>
    </source>
</evidence>
<dbReference type="PANTHER" id="PTHR33317">
    <property type="entry name" value="POLYNUCLEOTIDYL TRANSFERASE, RIBONUCLEASE H-LIKE SUPERFAMILY PROTEIN"/>
    <property type="match status" value="1"/>
</dbReference>
<dbReference type="NCBIfam" id="TIGR00250">
    <property type="entry name" value="RNAse_H_YqgF"/>
    <property type="match status" value="1"/>
</dbReference>
<dbReference type="InterPro" id="IPR012337">
    <property type="entry name" value="RNaseH-like_sf"/>
</dbReference>
<feature type="domain" description="YqgF/RNase H-like" evidence="6">
    <location>
        <begin position="1"/>
        <end position="101"/>
    </location>
</feature>
<gene>
    <name evidence="7" type="ORF">SAMN02745161_0981</name>
</gene>
<dbReference type="InterPro" id="IPR006641">
    <property type="entry name" value="YqgF/RNaseH-like_dom"/>
</dbReference>
<dbReference type="Proteomes" id="UP000184694">
    <property type="component" value="Unassembled WGS sequence"/>
</dbReference>
<dbReference type="HAMAP" id="MF_00651">
    <property type="entry name" value="Nuclease_YqgF"/>
    <property type="match status" value="1"/>
</dbReference>
<keyword evidence="2 5" id="KW-0690">Ribosome biogenesis</keyword>
<sequence>MKYIAIDYGTKRTGLAASDTGGNMAFPRTTLVMKTRDKFFAELLAFIEKEEPVAIVVGMPKSLDGEETLMSRQVRNFLARLRRRCELPIFIIEEALSSFEAELELRDAGLKGHEIDKVVDQQAAVRILESFLHLDEEHRQSYD</sequence>
<evidence type="ECO:0000313" key="7">
    <source>
        <dbReference type="EMBL" id="SIN87968.1"/>
    </source>
</evidence>
<keyword evidence="4 5" id="KW-0378">Hydrolase</keyword>
<dbReference type="STRING" id="1121457.SAMN02745161_0981"/>
<evidence type="ECO:0000256" key="1">
    <source>
        <dbReference type="ARBA" id="ARBA00022490"/>
    </source>
</evidence>
<dbReference type="InterPro" id="IPR037027">
    <property type="entry name" value="YqgF/RNaseH-like_dom_sf"/>
</dbReference>
<evidence type="ECO:0000259" key="6">
    <source>
        <dbReference type="SMART" id="SM00732"/>
    </source>
</evidence>
<accession>A0A1N6EY41</accession>
<evidence type="ECO:0000256" key="3">
    <source>
        <dbReference type="ARBA" id="ARBA00022722"/>
    </source>
</evidence>
<comment type="function">
    <text evidence="5">Could be a nuclease involved in processing of the 5'-end of pre-16S rRNA.</text>
</comment>
<dbReference type="GO" id="GO:0004518">
    <property type="term" value="F:nuclease activity"/>
    <property type="evidence" value="ECO:0007669"/>
    <property type="project" value="UniProtKB-KW"/>
</dbReference>
<dbReference type="SUPFAM" id="SSF53098">
    <property type="entry name" value="Ribonuclease H-like"/>
    <property type="match status" value="1"/>
</dbReference>
<evidence type="ECO:0000256" key="2">
    <source>
        <dbReference type="ARBA" id="ARBA00022517"/>
    </source>
</evidence>
<dbReference type="AlphaFoldDB" id="A0A1N6EY41"/>